<comment type="caution">
    <text evidence="1">The sequence shown here is derived from an EMBL/GenBank/DDBJ whole genome shotgun (WGS) entry which is preliminary data.</text>
</comment>
<dbReference type="AlphaFoldDB" id="A0A318SBS1"/>
<dbReference type="Proteomes" id="UP000248326">
    <property type="component" value="Unassembled WGS sequence"/>
</dbReference>
<reference evidence="1 2" key="1">
    <citation type="submission" date="2018-06" db="EMBL/GenBank/DDBJ databases">
        <title>Genomic Encyclopedia of Type Strains, Phase IV (KMG-IV): sequencing the most valuable type-strain genomes for metagenomic binning, comparative biology and taxonomic classification.</title>
        <authorList>
            <person name="Goeker M."/>
        </authorList>
    </citation>
    <scope>NUCLEOTIDE SEQUENCE [LARGE SCALE GENOMIC DNA]</scope>
    <source>
        <strain evidence="1 2">DSM 18048</strain>
    </source>
</reference>
<sequence length="46" mass="4968">MRRTARQKLEALRSLALLDVKRGHNVQAALNVLDALSKIGVKGGQA</sequence>
<evidence type="ECO:0000313" key="2">
    <source>
        <dbReference type="Proteomes" id="UP000248326"/>
    </source>
</evidence>
<keyword evidence="2" id="KW-1185">Reference proteome</keyword>
<dbReference type="EMBL" id="QJSX01000030">
    <property type="protein sequence ID" value="PYE48362.1"/>
    <property type="molecule type" value="Genomic_DNA"/>
</dbReference>
<evidence type="ECO:0000313" key="1">
    <source>
        <dbReference type="EMBL" id="PYE48362.1"/>
    </source>
</evidence>
<gene>
    <name evidence="1" type="ORF">DES52_1305</name>
</gene>
<proteinExistence type="predicted"/>
<name>A0A318SBS1_9DEIO</name>
<accession>A0A318SBS1</accession>
<protein>
    <submittedName>
        <fullName evidence="1">Uncharacterized protein</fullName>
    </submittedName>
</protein>
<organism evidence="1 2">
    <name type="scientific">Deinococcus yavapaiensis KR-236</name>
    <dbReference type="NCBI Taxonomy" id="694435"/>
    <lineage>
        <taxon>Bacteria</taxon>
        <taxon>Thermotogati</taxon>
        <taxon>Deinococcota</taxon>
        <taxon>Deinococci</taxon>
        <taxon>Deinococcales</taxon>
        <taxon>Deinococcaceae</taxon>
        <taxon>Deinococcus</taxon>
    </lineage>
</organism>